<evidence type="ECO:0000313" key="1">
    <source>
        <dbReference type="EMBL" id="GBM57482.1"/>
    </source>
</evidence>
<keyword evidence="5" id="KW-1185">Reference proteome</keyword>
<dbReference type="EMBL" id="BGPR01100816">
    <property type="protein sequence ID" value="GBM57495.1"/>
    <property type="molecule type" value="Genomic_DNA"/>
</dbReference>
<proteinExistence type="predicted"/>
<dbReference type="EMBL" id="BGPR01100813">
    <property type="protein sequence ID" value="GBM57482.1"/>
    <property type="molecule type" value="Genomic_DNA"/>
</dbReference>
<dbReference type="EMBL" id="BGPR01100820">
    <property type="protein sequence ID" value="GBM57509.1"/>
    <property type="molecule type" value="Genomic_DNA"/>
</dbReference>
<comment type="caution">
    <text evidence="1">The sequence shown here is derived from an EMBL/GenBank/DDBJ whole genome shotgun (WGS) entry which is preliminary data.</text>
</comment>
<evidence type="ECO:0000313" key="4">
    <source>
        <dbReference type="EMBL" id="GBM57519.1"/>
    </source>
</evidence>
<evidence type="ECO:0000313" key="3">
    <source>
        <dbReference type="EMBL" id="GBM57509.1"/>
    </source>
</evidence>
<sequence length="142" mass="16423">MQQSPLLSITEAYSTTSTDALHVLTGCPPLAGVSGWCLQSELMLWLRNTFNLLKVLVKLVAFIVLILRCLESHGRRSKLVGHYLMRAKALETLYLLIARKSRTEFGVPLFISKKMTRFSQDYFDCLTRRQSLWLRLWQFGRL</sequence>
<name>A0A4Y2GU15_ARAVE</name>
<organism evidence="1 5">
    <name type="scientific">Araneus ventricosus</name>
    <name type="common">Orbweaver spider</name>
    <name type="synonym">Epeira ventricosa</name>
    <dbReference type="NCBI Taxonomy" id="182803"/>
    <lineage>
        <taxon>Eukaryota</taxon>
        <taxon>Metazoa</taxon>
        <taxon>Ecdysozoa</taxon>
        <taxon>Arthropoda</taxon>
        <taxon>Chelicerata</taxon>
        <taxon>Arachnida</taxon>
        <taxon>Araneae</taxon>
        <taxon>Araneomorphae</taxon>
        <taxon>Entelegynae</taxon>
        <taxon>Araneoidea</taxon>
        <taxon>Araneidae</taxon>
        <taxon>Araneus</taxon>
    </lineage>
</organism>
<gene>
    <name evidence="4" type="ORF">AVEN_138353_1</name>
    <name evidence="2" type="ORF">AVEN_247375_1</name>
    <name evidence="1" type="ORF">AVEN_6272_1</name>
    <name evidence="3" type="ORF">AVEN_87215_1</name>
</gene>
<dbReference type="EMBL" id="BGPR01100822">
    <property type="protein sequence ID" value="GBM57519.1"/>
    <property type="molecule type" value="Genomic_DNA"/>
</dbReference>
<dbReference type="AlphaFoldDB" id="A0A4Y2GU15"/>
<protein>
    <submittedName>
        <fullName evidence="1">Uncharacterized protein</fullName>
    </submittedName>
</protein>
<reference evidence="1 5" key="1">
    <citation type="journal article" date="2019" name="Sci. Rep.">
        <title>Orb-weaving spider Araneus ventricosus genome elucidates the spidroin gene catalogue.</title>
        <authorList>
            <person name="Kono N."/>
            <person name="Nakamura H."/>
            <person name="Ohtoshi R."/>
            <person name="Moran D.A.P."/>
            <person name="Shinohara A."/>
            <person name="Yoshida Y."/>
            <person name="Fujiwara M."/>
            <person name="Mori M."/>
            <person name="Tomita M."/>
            <person name="Arakawa K."/>
        </authorList>
    </citation>
    <scope>NUCLEOTIDE SEQUENCE [LARGE SCALE GENOMIC DNA]</scope>
</reference>
<evidence type="ECO:0000313" key="5">
    <source>
        <dbReference type="Proteomes" id="UP000499080"/>
    </source>
</evidence>
<accession>A0A4Y2GU15</accession>
<evidence type="ECO:0000313" key="2">
    <source>
        <dbReference type="EMBL" id="GBM57495.1"/>
    </source>
</evidence>
<dbReference type="Proteomes" id="UP000499080">
    <property type="component" value="Unassembled WGS sequence"/>
</dbReference>